<dbReference type="AlphaFoldDB" id="A0A517SBY8"/>
<feature type="transmembrane region" description="Helical" evidence="5">
    <location>
        <begin position="343"/>
        <end position="364"/>
    </location>
</feature>
<dbReference type="Pfam" id="PF01566">
    <property type="entry name" value="Nramp"/>
    <property type="match status" value="1"/>
</dbReference>
<evidence type="ECO:0000313" key="7">
    <source>
        <dbReference type="Proteomes" id="UP000315700"/>
    </source>
</evidence>
<dbReference type="GO" id="GO:0005886">
    <property type="term" value="C:plasma membrane"/>
    <property type="evidence" value="ECO:0007669"/>
    <property type="project" value="TreeGrafter"/>
</dbReference>
<keyword evidence="7" id="KW-1185">Reference proteome</keyword>
<feature type="transmembrane region" description="Helical" evidence="5">
    <location>
        <begin position="113"/>
        <end position="131"/>
    </location>
</feature>
<evidence type="ECO:0000256" key="5">
    <source>
        <dbReference type="SAM" id="Phobius"/>
    </source>
</evidence>
<proteinExistence type="predicted"/>
<dbReference type="KEGG" id="ccos:Pan44_16580"/>
<feature type="transmembrane region" description="Helical" evidence="5">
    <location>
        <begin position="171"/>
        <end position="188"/>
    </location>
</feature>
<sequence>MASSVASSDRVAFDPYALPPEAIEDPPASTWAALRKIGPGIILAGTIVGSGELILTTSLGAKNGFIFLWLILFSCVVKVFVQIELGRCAISTGKPTLGLLNDLPGRTRSGHPLVWWWFLMMLCTVFQLGAMTGGTAQALNLAFPAVAHDIADRLAATAPDLAQEIKAHPEIPWTFPICLLTIALIYRGSYRRIEWLTTFIVVSVTLATVTAAVALGWTKYPVDPHQLADGLKFRLPGEDSRAAVAAAFAVFGITGVGATELFYYPYWCLEKGYARSTGRSDGSDAWAARAKGWIRVMHLDAWVSMVVFTISTVSFYVMGAAVLHPQGLDPRKEDLIATLAEMFVGPFGMWTRTLFLVGAGAVLFKTLYLSCAANSRLTTDCFDLCGLVNVDTAEDRARWIRRLSIVFPILALLLYLSISDPKFMVTIGGIAQGATLPMICLAAWYFRFKLIDRRLTPWPTTDLMLAIAVLSVFVVAAYAVPMQLTDLWKFLAG</sequence>
<name>A0A517SBY8_9PLAN</name>
<feature type="transmembrane region" description="Helical" evidence="5">
    <location>
        <begin position="242"/>
        <end position="266"/>
    </location>
</feature>
<feature type="transmembrane region" description="Helical" evidence="5">
    <location>
        <begin position="399"/>
        <end position="418"/>
    </location>
</feature>
<dbReference type="GO" id="GO:0005384">
    <property type="term" value="F:manganese ion transmembrane transporter activity"/>
    <property type="evidence" value="ECO:0007669"/>
    <property type="project" value="TreeGrafter"/>
</dbReference>
<dbReference type="RefSeq" id="WP_145028993.1">
    <property type="nucleotide sequence ID" value="NZ_CP036271.1"/>
</dbReference>
<evidence type="ECO:0000256" key="3">
    <source>
        <dbReference type="ARBA" id="ARBA00022989"/>
    </source>
</evidence>
<evidence type="ECO:0000256" key="4">
    <source>
        <dbReference type="ARBA" id="ARBA00023136"/>
    </source>
</evidence>
<dbReference type="EMBL" id="CP036271">
    <property type="protein sequence ID" value="QDT53635.1"/>
    <property type="molecule type" value="Genomic_DNA"/>
</dbReference>
<dbReference type="PANTHER" id="PTHR11706:SF3">
    <property type="entry name" value="METAL ION TRANSPORT PROTEIN"/>
    <property type="match status" value="1"/>
</dbReference>
<evidence type="ECO:0000256" key="1">
    <source>
        <dbReference type="ARBA" id="ARBA00004141"/>
    </source>
</evidence>
<dbReference type="Proteomes" id="UP000315700">
    <property type="component" value="Chromosome"/>
</dbReference>
<reference evidence="6 7" key="1">
    <citation type="submission" date="2019-02" db="EMBL/GenBank/DDBJ databases">
        <title>Deep-cultivation of Planctomycetes and their phenomic and genomic characterization uncovers novel biology.</title>
        <authorList>
            <person name="Wiegand S."/>
            <person name="Jogler M."/>
            <person name="Boedeker C."/>
            <person name="Pinto D."/>
            <person name="Vollmers J."/>
            <person name="Rivas-Marin E."/>
            <person name="Kohn T."/>
            <person name="Peeters S.H."/>
            <person name="Heuer A."/>
            <person name="Rast P."/>
            <person name="Oberbeckmann S."/>
            <person name="Bunk B."/>
            <person name="Jeske O."/>
            <person name="Meyerdierks A."/>
            <person name="Storesund J.E."/>
            <person name="Kallscheuer N."/>
            <person name="Luecker S."/>
            <person name="Lage O.M."/>
            <person name="Pohl T."/>
            <person name="Merkel B.J."/>
            <person name="Hornburger P."/>
            <person name="Mueller R.-W."/>
            <person name="Bruemmer F."/>
            <person name="Labrenz M."/>
            <person name="Spormann A.M."/>
            <person name="Op den Camp H."/>
            <person name="Overmann J."/>
            <person name="Amann R."/>
            <person name="Jetten M.S.M."/>
            <person name="Mascher T."/>
            <person name="Medema M.H."/>
            <person name="Devos D.P."/>
            <person name="Kaster A.-K."/>
            <person name="Ovreas L."/>
            <person name="Rohde M."/>
            <person name="Galperin M.Y."/>
            <person name="Jogler C."/>
        </authorList>
    </citation>
    <scope>NUCLEOTIDE SEQUENCE [LARGE SCALE GENOMIC DNA]</scope>
    <source>
        <strain evidence="6 7">Pan44</strain>
    </source>
</reference>
<dbReference type="NCBIfam" id="NF037982">
    <property type="entry name" value="Nramp_1"/>
    <property type="match status" value="2"/>
</dbReference>
<gene>
    <name evidence="6" type="ORF">Pan44_16580</name>
</gene>
<evidence type="ECO:0000313" key="6">
    <source>
        <dbReference type="EMBL" id="QDT53635.1"/>
    </source>
</evidence>
<evidence type="ECO:0000256" key="2">
    <source>
        <dbReference type="ARBA" id="ARBA00022692"/>
    </source>
</evidence>
<feature type="transmembrane region" description="Helical" evidence="5">
    <location>
        <begin position="424"/>
        <end position="446"/>
    </location>
</feature>
<feature type="transmembrane region" description="Helical" evidence="5">
    <location>
        <begin position="299"/>
        <end position="323"/>
    </location>
</feature>
<keyword evidence="3 5" id="KW-1133">Transmembrane helix</keyword>
<comment type="subcellular location">
    <subcellularLocation>
        <location evidence="1">Membrane</location>
        <topology evidence="1">Multi-pass membrane protein</topology>
    </subcellularLocation>
</comment>
<dbReference type="OrthoDB" id="9787548at2"/>
<feature type="transmembrane region" description="Helical" evidence="5">
    <location>
        <begin position="195"/>
        <end position="217"/>
    </location>
</feature>
<feature type="transmembrane region" description="Helical" evidence="5">
    <location>
        <begin position="458"/>
        <end position="480"/>
    </location>
</feature>
<accession>A0A517SBY8</accession>
<dbReference type="GO" id="GO:0015086">
    <property type="term" value="F:cadmium ion transmembrane transporter activity"/>
    <property type="evidence" value="ECO:0007669"/>
    <property type="project" value="TreeGrafter"/>
</dbReference>
<organism evidence="6 7">
    <name type="scientific">Caulifigura coniformis</name>
    <dbReference type="NCBI Taxonomy" id="2527983"/>
    <lineage>
        <taxon>Bacteria</taxon>
        <taxon>Pseudomonadati</taxon>
        <taxon>Planctomycetota</taxon>
        <taxon>Planctomycetia</taxon>
        <taxon>Planctomycetales</taxon>
        <taxon>Planctomycetaceae</taxon>
        <taxon>Caulifigura</taxon>
    </lineage>
</organism>
<dbReference type="InParanoid" id="A0A517SBY8"/>
<keyword evidence="2 5" id="KW-0812">Transmembrane</keyword>
<feature type="transmembrane region" description="Helical" evidence="5">
    <location>
        <begin position="64"/>
        <end position="81"/>
    </location>
</feature>
<dbReference type="InterPro" id="IPR001046">
    <property type="entry name" value="NRAMP_fam"/>
</dbReference>
<dbReference type="GO" id="GO:0034755">
    <property type="term" value="P:iron ion transmembrane transport"/>
    <property type="evidence" value="ECO:0007669"/>
    <property type="project" value="TreeGrafter"/>
</dbReference>
<protein>
    <submittedName>
        <fullName evidence="6">Natural resistance-associated macrophage protein</fullName>
    </submittedName>
</protein>
<dbReference type="PANTHER" id="PTHR11706">
    <property type="entry name" value="SOLUTE CARRIER PROTEIN FAMILY 11 MEMBER"/>
    <property type="match status" value="1"/>
</dbReference>
<keyword evidence="4 5" id="KW-0472">Membrane</keyword>